<dbReference type="AlphaFoldDB" id="A0A3N0XDK9"/>
<sequence>MIKRLKYHEIDFNKYNACIENSLQNSDYAQREFLDIVTGKSWELIIYDDYEAVMPVPLIVKFGFKIVLMPKLCQQLGIFSNQDSVYINNLFYNYLTKNYIVLFYAFNGNNEVSNIGLKKSYIIPKDQYSEVKKRYSIHRRRNVRIIGDLENNIIFRNSLKSEDRTFFVENIKGIKNKEDASIYFDLMQTLYEQKLMNIEILGYKNQIESMAGLYCGKTSHYLSLFVNKNPLSNTNIPSIVIDNYLKKTIADQDFDFMGSDVENVAKFNERFGAIAYKYPIVSNSKKEVLIQILKKIFFLR</sequence>
<dbReference type="RefSeq" id="WP_123280172.1">
    <property type="nucleotide sequence ID" value="NZ_RJTU01000008.1"/>
</dbReference>
<evidence type="ECO:0008006" key="3">
    <source>
        <dbReference type="Google" id="ProtNLM"/>
    </source>
</evidence>
<evidence type="ECO:0000313" key="1">
    <source>
        <dbReference type="EMBL" id="ROI14891.1"/>
    </source>
</evidence>
<gene>
    <name evidence="1" type="ORF">EGH73_00370</name>
</gene>
<dbReference type="EMBL" id="RJTU01000008">
    <property type="protein sequence ID" value="ROI14891.1"/>
    <property type="molecule type" value="Genomic_DNA"/>
</dbReference>
<proteinExistence type="predicted"/>
<comment type="caution">
    <text evidence="1">The sequence shown here is derived from an EMBL/GenBank/DDBJ whole genome shotgun (WGS) entry which is preliminary data.</text>
</comment>
<name>A0A3N0XDK9_9FLAO</name>
<evidence type="ECO:0000313" key="2">
    <source>
        <dbReference type="Proteomes" id="UP000267623"/>
    </source>
</evidence>
<protein>
    <recommendedName>
        <fullName evidence="3">Acetyltransferase (GNAT) domain-containing protein</fullName>
    </recommendedName>
</protein>
<organism evidence="1 2">
    <name type="scientific">Epilithonimonas hominis</name>
    <dbReference type="NCBI Taxonomy" id="420404"/>
    <lineage>
        <taxon>Bacteria</taxon>
        <taxon>Pseudomonadati</taxon>
        <taxon>Bacteroidota</taxon>
        <taxon>Flavobacteriia</taxon>
        <taxon>Flavobacteriales</taxon>
        <taxon>Weeksellaceae</taxon>
        <taxon>Chryseobacterium group</taxon>
        <taxon>Epilithonimonas</taxon>
    </lineage>
</organism>
<dbReference type="Proteomes" id="UP000267623">
    <property type="component" value="Unassembled WGS sequence"/>
</dbReference>
<reference evidence="2" key="1">
    <citation type="submission" date="2018-11" db="EMBL/GenBank/DDBJ databases">
        <title>Proposal to divide the Flavobacteriaceae and reorganize its genera based on Amino Acid Identity values calculated from whole genome sequences.</title>
        <authorList>
            <person name="Nicholson A.C."/>
            <person name="Gulvik C.A."/>
            <person name="Whitney A.M."/>
            <person name="Humrighouse B.W."/>
            <person name="Bell M."/>
            <person name="Holmes B."/>
            <person name="Steigerwalt A."/>
            <person name="Villarma A."/>
            <person name="Sheth M."/>
            <person name="Batra D."/>
            <person name="Pryor J."/>
            <person name="Bernardet J.-F."/>
            <person name="Hugo C."/>
            <person name="Kampfer P."/>
            <person name="Newman J."/>
            <person name="Mcquiston J."/>
        </authorList>
    </citation>
    <scope>NUCLEOTIDE SEQUENCE [LARGE SCALE GENOMIC DNA]</scope>
    <source>
        <strain evidence="2">DSM 22165</strain>
    </source>
</reference>
<accession>A0A3N0XDK9</accession>